<protein>
    <recommendedName>
        <fullName evidence="18">Aminopeptidase</fullName>
        <ecNumber evidence="18">3.4.11.-</ecNumber>
    </recommendedName>
</protein>
<dbReference type="FunFam" id="1.10.390.10:FF:000001">
    <property type="entry name" value="Aminopeptidase"/>
    <property type="match status" value="1"/>
</dbReference>
<dbReference type="Pfam" id="PF17900">
    <property type="entry name" value="Peptidase_M1_N"/>
    <property type="match status" value="1"/>
</dbReference>
<feature type="binding site" evidence="16">
    <location>
        <position position="311"/>
    </location>
    <ligand>
        <name>Zn(2+)</name>
        <dbReference type="ChEBI" id="CHEBI:29105"/>
        <note>catalytic</note>
    </ligand>
</feature>
<evidence type="ECO:0000256" key="10">
    <source>
        <dbReference type="ARBA" id="ARBA00022824"/>
    </source>
</evidence>
<evidence type="ECO:0000256" key="12">
    <source>
        <dbReference type="ARBA" id="ARBA00022848"/>
    </source>
</evidence>
<dbReference type="GO" id="GO:0042277">
    <property type="term" value="F:peptide binding"/>
    <property type="evidence" value="ECO:0007669"/>
    <property type="project" value="TreeGrafter"/>
</dbReference>
<evidence type="ECO:0000256" key="7">
    <source>
        <dbReference type="ARBA" id="ARBA00022670"/>
    </source>
</evidence>
<comment type="caution">
    <text evidence="22">The sequence shown here is derived from an EMBL/GenBank/DDBJ whole genome shotgun (WGS) entry which is preliminary data.</text>
</comment>
<dbReference type="SUPFAM" id="SSF55486">
    <property type="entry name" value="Metalloproteases ('zincins'), catalytic domain"/>
    <property type="match status" value="1"/>
</dbReference>
<dbReference type="GO" id="GO:0043171">
    <property type="term" value="P:peptide catabolic process"/>
    <property type="evidence" value="ECO:0007669"/>
    <property type="project" value="TreeGrafter"/>
</dbReference>
<comment type="similarity">
    <text evidence="4 18">Belongs to the peptidase M1 family.</text>
</comment>
<dbReference type="GO" id="GO:0016285">
    <property type="term" value="F:alanyl aminopeptidase activity"/>
    <property type="evidence" value="ECO:0007669"/>
    <property type="project" value="UniProtKB-EC"/>
</dbReference>
<evidence type="ECO:0000259" key="20">
    <source>
        <dbReference type="Pfam" id="PF11838"/>
    </source>
</evidence>
<dbReference type="EMBL" id="JARAOO010000006">
    <property type="protein sequence ID" value="KAJ7966397.1"/>
    <property type="molecule type" value="Genomic_DNA"/>
</dbReference>
<dbReference type="Gene3D" id="2.60.40.1910">
    <property type="match status" value="1"/>
</dbReference>
<feature type="domain" description="Peptidase M1 membrane alanine aminopeptidase" evidence="19">
    <location>
        <begin position="235"/>
        <end position="451"/>
    </location>
</feature>
<dbReference type="PANTHER" id="PTHR11533">
    <property type="entry name" value="PROTEASE M1 ZINC METALLOPROTEASE"/>
    <property type="match status" value="1"/>
</dbReference>
<sequence>MDQFRGQPRLPKFAVPKRYDIRLKPDLTICSFSGSIAIDLDIVADTKYIVLNAAELTVSSGSISFTNKKSSKVVKPATVDLIQEDEILVLEFPETIPIGLGVLVIDFEGILNDKMKGFYRSTYEHSGEKKNMAVTQFEPADARRCFPCWDEPACKATFKITLDVPLELVALSNMPIAEEKKDGLLRRISYQESPIMSTYLVAVVVGFFDYVEDHTSDGVKVRVYCQVGKGNQGKFALDVAVQTLELYKDYFDVPYSLPKLDMVAIPDFAAGAMENYGLVTYRETALLYDNQHSAAANKQRVATVVAHELAHQWFGNLVTMEWWTHLWLNEGFATWVSYLAADSLFPEWKIWSQFLHETTEGLKLDGLAESHPIEVDINHAGEIDEIFDAISYRKGASVIRMLQSYLGAECFQRSLASYIKRYACSNAKTEDLWSSLEEGSGEPVNKLMYSWTKQQGYPVVSVKIKDQKLNFEQSQFLSSGAHGDGHWIVPLTLCFGSYDVRKNFLLQTKTEALDIKEFINLSISKDSLVESRKGGRTGTWIKLNVDQTGFYRVKYDEELAAGLRYAVENKYLSASDRFGILDDSYALCMARQQSLTSLLTLLGAYREENDYTVLSNLISISYKVGRIAADAVPQLLDNVKQFFINLFQHSAEKLGWEPKAGESHSDAMLRGEILTAMAVFGHDQTLNEASGRFHAFLEDRNTPLLPPDIRKAAYVAVMRRTNTTNRLGYESLLRVYRETDLSQEKTRVLSSLASSPDPDIILEVLNFLLSSEVRSQDVVFGLAVSQEGREVAWKWFKEHWEYISNTWGSGFLLTRFISAVVSPFASLEKSKEVEEFFASRAKPSIARTLKQSLERVHINTNWVESVQNEKHLTEAVQELAHRKY</sequence>
<keyword evidence="13 18" id="KW-0482">Metalloprotease</keyword>
<evidence type="ECO:0000313" key="23">
    <source>
        <dbReference type="Proteomes" id="UP001163823"/>
    </source>
</evidence>
<dbReference type="GO" id="GO:0005737">
    <property type="term" value="C:cytoplasm"/>
    <property type="evidence" value="ECO:0007669"/>
    <property type="project" value="UniProtKB-SubCell"/>
</dbReference>
<evidence type="ECO:0000259" key="19">
    <source>
        <dbReference type="Pfam" id="PF01433"/>
    </source>
</evidence>
<evidence type="ECO:0000256" key="13">
    <source>
        <dbReference type="ARBA" id="ARBA00023049"/>
    </source>
</evidence>
<evidence type="ECO:0000259" key="21">
    <source>
        <dbReference type="Pfam" id="PF17900"/>
    </source>
</evidence>
<accession>A0AAD7LY32</accession>
<keyword evidence="10" id="KW-0256">Endoplasmic reticulum</keyword>
<dbReference type="KEGG" id="qsa:O6P43_015875"/>
<dbReference type="PRINTS" id="PR00756">
    <property type="entry name" value="ALADIPTASE"/>
</dbReference>
<feature type="binding site" evidence="16">
    <location>
        <position position="307"/>
    </location>
    <ligand>
        <name>Zn(2+)</name>
        <dbReference type="ChEBI" id="CHEBI:29105"/>
        <note>catalytic</note>
    </ligand>
</feature>
<evidence type="ECO:0000256" key="9">
    <source>
        <dbReference type="ARBA" id="ARBA00022801"/>
    </source>
</evidence>
<keyword evidence="14" id="KW-0472">Membrane</keyword>
<dbReference type="FunFam" id="2.60.40.1910:FF:000007">
    <property type="entry name" value="Aminopeptidase"/>
    <property type="match status" value="1"/>
</dbReference>
<dbReference type="GO" id="GO:0005615">
    <property type="term" value="C:extracellular space"/>
    <property type="evidence" value="ECO:0007669"/>
    <property type="project" value="TreeGrafter"/>
</dbReference>
<keyword evidence="8 16" id="KW-0479">Metal-binding</keyword>
<evidence type="ECO:0000256" key="6">
    <source>
        <dbReference type="ARBA" id="ARBA00022490"/>
    </source>
</evidence>
<dbReference type="EC" id="3.4.11.-" evidence="18"/>
<evidence type="ECO:0000256" key="3">
    <source>
        <dbReference type="ARBA" id="ARBA00004496"/>
    </source>
</evidence>
<dbReference type="InterPro" id="IPR050344">
    <property type="entry name" value="Peptidase_M1_aminopeptidases"/>
</dbReference>
<feature type="active site" description="Proton acceptor" evidence="15">
    <location>
        <position position="308"/>
    </location>
</feature>
<dbReference type="FunFam" id="1.25.50.20:FF:000002">
    <property type="entry name" value="Aminopeptidase"/>
    <property type="match status" value="1"/>
</dbReference>
<dbReference type="InterPro" id="IPR042097">
    <property type="entry name" value="Aminopeptidase_N-like_N_sf"/>
</dbReference>
<dbReference type="Gene3D" id="2.60.40.1730">
    <property type="entry name" value="tricorn interacting facor f3 domain"/>
    <property type="match status" value="1"/>
</dbReference>
<dbReference type="Pfam" id="PF11838">
    <property type="entry name" value="ERAP1_C"/>
    <property type="match status" value="1"/>
</dbReference>
<dbReference type="FunFam" id="2.60.40.1730:FF:000009">
    <property type="entry name" value="Aminopeptidase"/>
    <property type="match status" value="1"/>
</dbReference>
<dbReference type="Gene3D" id="1.25.50.20">
    <property type="match status" value="1"/>
</dbReference>
<dbReference type="Pfam" id="PF01433">
    <property type="entry name" value="Peptidase_M1"/>
    <property type="match status" value="1"/>
</dbReference>
<dbReference type="InterPro" id="IPR027268">
    <property type="entry name" value="Peptidase_M4/M1_CTD_sf"/>
</dbReference>
<dbReference type="InterPro" id="IPR034016">
    <property type="entry name" value="M1_APN-typ"/>
</dbReference>
<dbReference type="GO" id="GO:0070006">
    <property type="term" value="F:metalloaminopeptidase activity"/>
    <property type="evidence" value="ECO:0007669"/>
    <property type="project" value="TreeGrafter"/>
</dbReference>
<proteinExistence type="inferred from homology"/>
<dbReference type="GO" id="GO:0008270">
    <property type="term" value="F:zinc ion binding"/>
    <property type="evidence" value="ECO:0007669"/>
    <property type="project" value="UniProtKB-UniRule"/>
</dbReference>
<evidence type="ECO:0000256" key="15">
    <source>
        <dbReference type="PIRSR" id="PIRSR634016-1"/>
    </source>
</evidence>
<evidence type="ECO:0000256" key="18">
    <source>
        <dbReference type="RuleBase" id="RU364040"/>
    </source>
</evidence>
<comment type="subcellular location">
    <subcellularLocation>
        <location evidence="3">Cytoplasm</location>
    </subcellularLocation>
    <subcellularLocation>
        <location evidence="2">Microsome membrane</location>
        <topology evidence="2">Peripheral membrane protein</topology>
    </subcellularLocation>
</comment>
<dbReference type="PANTHER" id="PTHR11533:SF174">
    <property type="entry name" value="PUROMYCIN-SENSITIVE AMINOPEPTIDASE-RELATED"/>
    <property type="match status" value="1"/>
</dbReference>
<evidence type="ECO:0000313" key="22">
    <source>
        <dbReference type="EMBL" id="KAJ7966397.1"/>
    </source>
</evidence>
<keyword evidence="7 18" id="KW-0645">Protease</keyword>
<evidence type="ECO:0000256" key="2">
    <source>
        <dbReference type="ARBA" id="ARBA00004174"/>
    </source>
</evidence>
<dbReference type="AlphaFoldDB" id="A0AAD7LY32"/>
<evidence type="ECO:0000256" key="11">
    <source>
        <dbReference type="ARBA" id="ARBA00022833"/>
    </source>
</evidence>
<dbReference type="InterPro" id="IPR014782">
    <property type="entry name" value="Peptidase_M1_dom"/>
</dbReference>
<feature type="domain" description="Aminopeptidase N-like N-terminal" evidence="21">
    <location>
        <begin position="15"/>
        <end position="200"/>
    </location>
</feature>
<keyword evidence="23" id="KW-1185">Reference proteome</keyword>
<feature type="binding site" evidence="16">
    <location>
        <position position="330"/>
    </location>
    <ligand>
        <name>Zn(2+)</name>
        <dbReference type="ChEBI" id="CHEBI:29105"/>
        <note>catalytic</note>
    </ligand>
</feature>
<reference evidence="22" key="1">
    <citation type="journal article" date="2023" name="Science">
        <title>Elucidation of the pathway for biosynthesis of saponin adjuvants from the soapbark tree.</title>
        <authorList>
            <person name="Reed J."/>
            <person name="Orme A."/>
            <person name="El-Demerdash A."/>
            <person name="Owen C."/>
            <person name="Martin L.B.B."/>
            <person name="Misra R.C."/>
            <person name="Kikuchi S."/>
            <person name="Rejzek M."/>
            <person name="Martin A.C."/>
            <person name="Harkess A."/>
            <person name="Leebens-Mack J."/>
            <person name="Louveau T."/>
            <person name="Stephenson M.J."/>
            <person name="Osbourn A."/>
        </authorList>
    </citation>
    <scope>NUCLEOTIDE SEQUENCE</scope>
    <source>
        <strain evidence="22">S10</strain>
    </source>
</reference>
<gene>
    <name evidence="22" type="ORF">O6P43_015875</name>
</gene>
<comment type="catalytic activity">
    <reaction evidence="1">
        <text>Release of an N-terminal amino acid, Xaa-|-Yaa- from a peptide, amide or arylamide. Xaa is preferably Ala, but may be most amino acids including Pro (slow action). When a terminal hydrophobic residue is followed by a prolyl residue, the two may be released as an intact Xaa-Pro dipeptide.</text>
        <dbReference type="EC" id="3.4.11.2"/>
    </reaction>
</comment>
<dbReference type="SUPFAM" id="SSF63737">
    <property type="entry name" value="Leukotriene A4 hydrolase N-terminal domain"/>
    <property type="match status" value="1"/>
</dbReference>
<dbReference type="GO" id="GO:0016020">
    <property type="term" value="C:membrane"/>
    <property type="evidence" value="ECO:0007669"/>
    <property type="project" value="TreeGrafter"/>
</dbReference>
<keyword evidence="11 16" id="KW-0862">Zinc</keyword>
<evidence type="ECO:0000256" key="17">
    <source>
        <dbReference type="PIRSR" id="PIRSR634016-4"/>
    </source>
</evidence>
<dbReference type="InterPro" id="IPR001930">
    <property type="entry name" value="Peptidase_M1"/>
</dbReference>
<evidence type="ECO:0000256" key="1">
    <source>
        <dbReference type="ARBA" id="ARBA00000098"/>
    </source>
</evidence>
<evidence type="ECO:0000256" key="4">
    <source>
        <dbReference type="ARBA" id="ARBA00010136"/>
    </source>
</evidence>
<dbReference type="Gene3D" id="1.10.390.10">
    <property type="entry name" value="Neutral Protease Domain 2"/>
    <property type="match status" value="1"/>
</dbReference>
<keyword evidence="9 18" id="KW-0378">Hydrolase</keyword>
<dbReference type="InterPro" id="IPR024571">
    <property type="entry name" value="ERAP1-like_C_dom"/>
</dbReference>
<evidence type="ECO:0000256" key="8">
    <source>
        <dbReference type="ARBA" id="ARBA00022723"/>
    </source>
</evidence>
<keyword evidence="12" id="KW-0492">Microsome</keyword>
<dbReference type="InterPro" id="IPR045357">
    <property type="entry name" value="Aminopeptidase_N-like_N"/>
</dbReference>
<feature type="site" description="Transition state stabilizer" evidence="17">
    <location>
        <position position="392"/>
    </location>
</feature>
<keyword evidence="5 18" id="KW-0031">Aminopeptidase</keyword>
<comment type="cofactor">
    <cofactor evidence="16 18">
        <name>Zn(2+)</name>
        <dbReference type="ChEBI" id="CHEBI:29105"/>
    </cofactor>
    <text evidence="16 18">Binds 1 zinc ion per subunit.</text>
</comment>
<feature type="domain" description="ERAP1-like C-terminal" evidence="20">
    <location>
        <begin position="540"/>
        <end position="857"/>
    </location>
</feature>
<name>A0AAD7LY32_QUISA</name>
<dbReference type="Proteomes" id="UP001163823">
    <property type="component" value="Chromosome 6"/>
</dbReference>
<evidence type="ECO:0000256" key="5">
    <source>
        <dbReference type="ARBA" id="ARBA00022438"/>
    </source>
</evidence>
<evidence type="ECO:0000256" key="14">
    <source>
        <dbReference type="ARBA" id="ARBA00023136"/>
    </source>
</evidence>
<keyword evidence="6" id="KW-0963">Cytoplasm</keyword>
<evidence type="ECO:0000256" key="16">
    <source>
        <dbReference type="PIRSR" id="PIRSR634016-3"/>
    </source>
</evidence>
<organism evidence="22 23">
    <name type="scientific">Quillaja saponaria</name>
    <name type="common">Soap bark tree</name>
    <dbReference type="NCBI Taxonomy" id="32244"/>
    <lineage>
        <taxon>Eukaryota</taxon>
        <taxon>Viridiplantae</taxon>
        <taxon>Streptophyta</taxon>
        <taxon>Embryophyta</taxon>
        <taxon>Tracheophyta</taxon>
        <taxon>Spermatophyta</taxon>
        <taxon>Magnoliopsida</taxon>
        <taxon>eudicotyledons</taxon>
        <taxon>Gunneridae</taxon>
        <taxon>Pentapetalae</taxon>
        <taxon>rosids</taxon>
        <taxon>fabids</taxon>
        <taxon>Fabales</taxon>
        <taxon>Quillajaceae</taxon>
        <taxon>Quillaja</taxon>
    </lineage>
</organism>
<dbReference type="GO" id="GO:0006508">
    <property type="term" value="P:proteolysis"/>
    <property type="evidence" value="ECO:0007669"/>
    <property type="project" value="UniProtKB-KW"/>
</dbReference>
<dbReference type="CDD" id="cd09601">
    <property type="entry name" value="M1_APN-Q_like"/>
    <property type="match status" value="1"/>
</dbReference>